<evidence type="ECO:0000313" key="4">
    <source>
        <dbReference type="Proteomes" id="UP000061660"/>
    </source>
</evidence>
<dbReference type="SUPFAM" id="SSF51430">
    <property type="entry name" value="NAD(P)-linked oxidoreductase"/>
    <property type="match status" value="1"/>
</dbReference>
<dbReference type="AlphaFoldDB" id="A0A0U2UNI9"/>
<dbReference type="GO" id="GO:0005829">
    <property type="term" value="C:cytosol"/>
    <property type="evidence" value="ECO:0007669"/>
    <property type="project" value="TreeGrafter"/>
</dbReference>
<dbReference type="OrthoDB" id="9773828at2"/>
<dbReference type="Proteomes" id="UP000061660">
    <property type="component" value="Chromosome"/>
</dbReference>
<dbReference type="EMBL" id="CP013652">
    <property type="protein sequence ID" value="ALS23537.1"/>
    <property type="molecule type" value="Genomic_DNA"/>
</dbReference>
<gene>
    <name evidence="3" type="ORF">IJ22_31670</name>
</gene>
<feature type="domain" description="NADP-dependent oxidoreductase" evidence="2">
    <location>
        <begin position="16"/>
        <end position="294"/>
    </location>
</feature>
<reference evidence="3 4" key="2">
    <citation type="journal article" date="2016" name="Genome Announc.">
        <title>Complete Genome Sequences of Two Interactive Moderate Thermophiles, Paenibacillus napthalenovorans 32O-Y and Paenibacillus sp. 32O-W.</title>
        <authorList>
            <person name="Butler R.R.III."/>
            <person name="Wang J."/>
            <person name="Stark B.C."/>
            <person name="Pombert J.F."/>
        </authorList>
    </citation>
    <scope>NUCLEOTIDE SEQUENCE [LARGE SCALE GENOMIC DNA]</scope>
    <source>
        <strain evidence="3 4">32O-Y</strain>
    </source>
</reference>
<dbReference type="InterPro" id="IPR036812">
    <property type="entry name" value="NAD(P)_OxRdtase_dom_sf"/>
</dbReference>
<protein>
    <submittedName>
        <fullName evidence="3">Aldo/keto reductase</fullName>
    </submittedName>
</protein>
<dbReference type="CDD" id="cd19086">
    <property type="entry name" value="AKR_AKR11C1"/>
    <property type="match status" value="1"/>
</dbReference>
<keyword evidence="1" id="KW-0560">Oxidoreductase</keyword>
<dbReference type="PANTHER" id="PTHR43364">
    <property type="entry name" value="NADH-SPECIFIC METHYLGLYOXAL REDUCTASE-RELATED"/>
    <property type="match status" value="1"/>
</dbReference>
<dbReference type="KEGG" id="pnp:IJ22_31670"/>
<evidence type="ECO:0000259" key="2">
    <source>
        <dbReference type="Pfam" id="PF00248"/>
    </source>
</evidence>
<organism evidence="3 4">
    <name type="scientific">Paenibacillus naphthalenovorans</name>
    <dbReference type="NCBI Taxonomy" id="162209"/>
    <lineage>
        <taxon>Bacteria</taxon>
        <taxon>Bacillati</taxon>
        <taxon>Bacillota</taxon>
        <taxon>Bacilli</taxon>
        <taxon>Bacillales</taxon>
        <taxon>Paenibacillaceae</taxon>
        <taxon>Paenibacillus</taxon>
    </lineage>
</organism>
<dbReference type="InterPro" id="IPR023210">
    <property type="entry name" value="NADP_OxRdtase_dom"/>
</dbReference>
<name>A0A0U2UNI9_9BACL</name>
<evidence type="ECO:0000256" key="1">
    <source>
        <dbReference type="ARBA" id="ARBA00023002"/>
    </source>
</evidence>
<dbReference type="RefSeq" id="WP_062409457.1">
    <property type="nucleotide sequence ID" value="NZ_CP013652.1"/>
</dbReference>
<dbReference type="PANTHER" id="PTHR43364:SF4">
    <property type="entry name" value="NAD(P)-LINKED OXIDOREDUCTASE SUPERFAMILY PROTEIN"/>
    <property type="match status" value="1"/>
</dbReference>
<reference evidence="4" key="1">
    <citation type="submission" date="2015-12" db="EMBL/GenBank/DDBJ databases">
        <title>Complete genome sequences of two moderately thermophilic Paenibacillus species.</title>
        <authorList>
            <person name="Butler R.III."/>
            <person name="Wang J."/>
            <person name="Stark B.C."/>
            <person name="Pombert J.-F."/>
        </authorList>
    </citation>
    <scope>NUCLEOTIDE SEQUENCE [LARGE SCALE GENOMIC DNA]</scope>
    <source>
        <strain evidence="4">32O-Y</strain>
    </source>
</reference>
<dbReference type="GO" id="GO:0016491">
    <property type="term" value="F:oxidoreductase activity"/>
    <property type="evidence" value="ECO:0007669"/>
    <property type="project" value="UniProtKB-KW"/>
</dbReference>
<dbReference type="STRING" id="162209.IJ22_31670"/>
<dbReference type="Gene3D" id="3.20.20.100">
    <property type="entry name" value="NADP-dependent oxidoreductase domain"/>
    <property type="match status" value="1"/>
</dbReference>
<dbReference type="PATRIC" id="fig|162209.4.peg.3390"/>
<accession>A0A0U2UNI9</accession>
<dbReference type="Pfam" id="PF00248">
    <property type="entry name" value="Aldo_ket_red"/>
    <property type="match status" value="1"/>
</dbReference>
<proteinExistence type="predicted"/>
<evidence type="ECO:0000313" key="3">
    <source>
        <dbReference type="EMBL" id="ALS23537.1"/>
    </source>
</evidence>
<keyword evidence="4" id="KW-1185">Reference proteome</keyword>
<sequence>MKYRKLGATNLKVSVIGVGTWQFGGEWGKPFTQAEVDGILDQAKDSGINLIDTAECYGDHTSESLIGSYVSRGRREDWVIATKFGHRFHAHMDRTQHWSPQEVLQQLDASLKALQTDYIDLYQFHSGTDEAFDQDDLWTMLDKQVQAGKIRHLGTSIGSNDNLHQTEASSRVGSKVIQVVYNRLDRAPEERVFPSCERQGLGVLARVPLASGYLSGKYKPGAVFAVNDVRQRHDPEQTRLKLEEVERIKEKELPAGMDMATWALAWCLKHPAVTAVIPGCKSPEQVIANAAAANYVGDGHPQSWKQQPNDQA</sequence>
<dbReference type="InterPro" id="IPR050523">
    <property type="entry name" value="AKR_Detox_Biosynth"/>
</dbReference>